<protein>
    <submittedName>
        <fullName evidence="2">Uncharacterized protein</fullName>
    </submittedName>
</protein>
<organism evidence="2 3">
    <name type="scientific">Modicella reniformis</name>
    <dbReference type="NCBI Taxonomy" id="1440133"/>
    <lineage>
        <taxon>Eukaryota</taxon>
        <taxon>Fungi</taxon>
        <taxon>Fungi incertae sedis</taxon>
        <taxon>Mucoromycota</taxon>
        <taxon>Mortierellomycotina</taxon>
        <taxon>Mortierellomycetes</taxon>
        <taxon>Mortierellales</taxon>
        <taxon>Mortierellaceae</taxon>
        <taxon>Modicella</taxon>
    </lineage>
</organism>
<feature type="non-terminal residue" evidence="2">
    <location>
        <position position="100"/>
    </location>
</feature>
<dbReference type="AlphaFoldDB" id="A0A9P6ME79"/>
<evidence type="ECO:0000313" key="3">
    <source>
        <dbReference type="Proteomes" id="UP000749646"/>
    </source>
</evidence>
<feature type="region of interest" description="Disordered" evidence="1">
    <location>
        <begin position="58"/>
        <end position="100"/>
    </location>
</feature>
<dbReference type="EMBL" id="JAAAHW010001674">
    <property type="protein sequence ID" value="KAF9994044.1"/>
    <property type="molecule type" value="Genomic_DNA"/>
</dbReference>
<accession>A0A9P6ME79</accession>
<keyword evidence="3" id="KW-1185">Reference proteome</keyword>
<gene>
    <name evidence="2" type="ORF">BGZ65_010357</name>
</gene>
<evidence type="ECO:0000313" key="2">
    <source>
        <dbReference type="EMBL" id="KAF9994044.1"/>
    </source>
</evidence>
<reference evidence="2" key="1">
    <citation type="journal article" date="2020" name="Fungal Divers.">
        <title>Resolving the Mortierellaceae phylogeny through synthesis of multi-gene phylogenetics and phylogenomics.</title>
        <authorList>
            <person name="Vandepol N."/>
            <person name="Liber J."/>
            <person name="Desiro A."/>
            <person name="Na H."/>
            <person name="Kennedy M."/>
            <person name="Barry K."/>
            <person name="Grigoriev I.V."/>
            <person name="Miller A.N."/>
            <person name="O'Donnell K."/>
            <person name="Stajich J.E."/>
            <person name="Bonito G."/>
        </authorList>
    </citation>
    <scope>NUCLEOTIDE SEQUENCE</scope>
    <source>
        <strain evidence="2">MES-2147</strain>
    </source>
</reference>
<sequence>MSTNLTAIATPVAPGPQDSHTPSRRMRMSLSVLRSSAATHLTQRDIQTLQRKGFLRTSAISGHQDPDTSTIDSQQDHCADSSMIPVQEPSAASSRAALEL</sequence>
<evidence type="ECO:0000256" key="1">
    <source>
        <dbReference type="SAM" id="MobiDB-lite"/>
    </source>
</evidence>
<feature type="region of interest" description="Disordered" evidence="1">
    <location>
        <begin position="1"/>
        <end position="24"/>
    </location>
</feature>
<comment type="caution">
    <text evidence="2">The sequence shown here is derived from an EMBL/GenBank/DDBJ whole genome shotgun (WGS) entry which is preliminary data.</text>
</comment>
<dbReference type="Proteomes" id="UP000749646">
    <property type="component" value="Unassembled WGS sequence"/>
</dbReference>
<proteinExistence type="predicted"/>
<name>A0A9P6ME79_9FUNG</name>